<name>A0ABU9H9H1_9GAMM</name>
<dbReference type="EMBL" id="JBAKBA010000007">
    <property type="protein sequence ID" value="MEL0658451.1"/>
    <property type="molecule type" value="Genomic_DNA"/>
</dbReference>
<dbReference type="NCBIfam" id="NF033683">
    <property type="entry name" value="di_4Fe-4S_YfhL"/>
    <property type="match status" value="1"/>
</dbReference>
<dbReference type="PROSITE" id="PS00198">
    <property type="entry name" value="4FE4S_FER_1"/>
    <property type="match status" value="1"/>
</dbReference>
<gene>
    <name evidence="6" type="ORF">V6255_04780</name>
</gene>
<dbReference type="PROSITE" id="PS51379">
    <property type="entry name" value="4FE4S_FER_2"/>
    <property type="match status" value="2"/>
</dbReference>
<reference evidence="6 7" key="1">
    <citation type="submission" date="2024-02" db="EMBL/GenBank/DDBJ databases">
        <title>Bacteria isolated from the canopy kelp, Nereocystis luetkeana.</title>
        <authorList>
            <person name="Pfister C.A."/>
            <person name="Younker I.T."/>
            <person name="Light S.H."/>
        </authorList>
    </citation>
    <scope>NUCLEOTIDE SEQUENCE [LARGE SCALE GENOMIC DNA]</scope>
    <source>
        <strain evidence="6 7">TI.2.07</strain>
    </source>
</reference>
<evidence type="ECO:0000256" key="3">
    <source>
        <dbReference type="ARBA" id="ARBA00023004"/>
    </source>
</evidence>
<organism evidence="6 7">
    <name type="scientific">Psychromonas arctica</name>
    <dbReference type="NCBI Taxonomy" id="168275"/>
    <lineage>
        <taxon>Bacteria</taxon>
        <taxon>Pseudomonadati</taxon>
        <taxon>Pseudomonadota</taxon>
        <taxon>Gammaproteobacteria</taxon>
        <taxon>Alteromonadales</taxon>
        <taxon>Psychromonadaceae</taxon>
        <taxon>Psychromonas</taxon>
    </lineage>
</organism>
<dbReference type="InterPro" id="IPR047927">
    <property type="entry name" value="YfhL-like"/>
</dbReference>
<dbReference type="InterPro" id="IPR017900">
    <property type="entry name" value="4Fe4S_Fe_S_CS"/>
</dbReference>
<feature type="domain" description="4Fe-4S ferredoxin-type" evidence="5">
    <location>
        <begin position="31"/>
        <end position="64"/>
    </location>
</feature>
<keyword evidence="4" id="KW-0411">Iron-sulfur</keyword>
<dbReference type="Pfam" id="PF00037">
    <property type="entry name" value="Fer4"/>
    <property type="match status" value="1"/>
</dbReference>
<dbReference type="SUPFAM" id="SSF54862">
    <property type="entry name" value="4Fe-4S ferredoxins"/>
    <property type="match status" value="1"/>
</dbReference>
<keyword evidence="3" id="KW-0408">Iron</keyword>
<keyword evidence="7" id="KW-1185">Reference proteome</keyword>
<dbReference type="PANTHER" id="PTHR24960:SF79">
    <property type="entry name" value="PHOTOSYSTEM I IRON-SULFUR CENTER"/>
    <property type="match status" value="1"/>
</dbReference>
<dbReference type="PANTHER" id="PTHR24960">
    <property type="entry name" value="PHOTOSYSTEM I IRON-SULFUR CENTER-RELATED"/>
    <property type="match status" value="1"/>
</dbReference>
<evidence type="ECO:0000259" key="5">
    <source>
        <dbReference type="PROSITE" id="PS51379"/>
    </source>
</evidence>
<protein>
    <submittedName>
        <fullName evidence="6">YfhL family 4Fe-4S dicluster ferredoxin</fullName>
    </submittedName>
</protein>
<evidence type="ECO:0000256" key="4">
    <source>
        <dbReference type="ARBA" id="ARBA00023014"/>
    </source>
</evidence>
<dbReference type="RefSeq" id="WP_341627107.1">
    <property type="nucleotide sequence ID" value="NZ_JBAKBA010000007.1"/>
</dbReference>
<evidence type="ECO:0000313" key="7">
    <source>
        <dbReference type="Proteomes" id="UP001366060"/>
    </source>
</evidence>
<sequence>MALLIEDSCINCDMCDPECPNEAITFGAEIYEINSDLCTECVGFYEKATCVAVCPINCIIVDPNNKESQEQLLDKFANLYVN</sequence>
<keyword evidence="1" id="KW-0004">4Fe-4S</keyword>
<evidence type="ECO:0000313" key="6">
    <source>
        <dbReference type="EMBL" id="MEL0658451.1"/>
    </source>
</evidence>
<proteinExistence type="predicted"/>
<comment type="caution">
    <text evidence="6">The sequence shown here is derived from an EMBL/GenBank/DDBJ whole genome shotgun (WGS) entry which is preliminary data.</text>
</comment>
<dbReference type="InterPro" id="IPR017896">
    <property type="entry name" value="4Fe4S_Fe-S-bd"/>
</dbReference>
<evidence type="ECO:0000256" key="2">
    <source>
        <dbReference type="ARBA" id="ARBA00022723"/>
    </source>
</evidence>
<dbReference type="InterPro" id="IPR050157">
    <property type="entry name" value="PSI_iron-sulfur_center"/>
</dbReference>
<dbReference type="Gene3D" id="3.30.70.20">
    <property type="match status" value="1"/>
</dbReference>
<keyword evidence="2" id="KW-0479">Metal-binding</keyword>
<feature type="domain" description="4Fe-4S ferredoxin-type" evidence="5">
    <location>
        <begin position="1"/>
        <end position="29"/>
    </location>
</feature>
<dbReference type="Proteomes" id="UP001366060">
    <property type="component" value="Unassembled WGS sequence"/>
</dbReference>
<evidence type="ECO:0000256" key="1">
    <source>
        <dbReference type="ARBA" id="ARBA00022485"/>
    </source>
</evidence>
<accession>A0ABU9H9H1</accession>